<keyword evidence="1" id="KW-0732">Signal</keyword>
<dbReference type="EMBL" id="VDCS01000008">
    <property type="protein sequence ID" value="TNJ44239.1"/>
    <property type="molecule type" value="Genomic_DNA"/>
</dbReference>
<dbReference type="AlphaFoldDB" id="A0A5C4SK87"/>
<dbReference type="Pfam" id="PF18962">
    <property type="entry name" value="Por_Secre_tail"/>
    <property type="match status" value="1"/>
</dbReference>
<evidence type="ECO:0000313" key="4">
    <source>
        <dbReference type="Proteomes" id="UP000308713"/>
    </source>
</evidence>
<protein>
    <submittedName>
        <fullName evidence="3">T9SS type A sorting domain-containing protein</fullName>
    </submittedName>
</protein>
<dbReference type="InterPro" id="IPR026444">
    <property type="entry name" value="Secre_tail"/>
</dbReference>
<gene>
    <name evidence="3" type="ORF">FGF67_09415</name>
</gene>
<dbReference type="NCBIfam" id="TIGR04183">
    <property type="entry name" value="Por_Secre_tail"/>
    <property type="match status" value="1"/>
</dbReference>
<dbReference type="Proteomes" id="UP000308713">
    <property type="component" value="Unassembled WGS sequence"/>
</dbReference>
<keyword evidence="4" id="KW-1185">Reference proteome</keyword>
<feature type="domain" description="Secretion system C-terminal sorting" evidence="2">
    <location>
        <begin position="187"/>
        <end position="255"/>
    </location>
</feature>
<dbReference type="OrthoDB" id="1056765at2"/>
<organism evidence="3 4">
    <name type="scientific">Allotamlana fucoidanivorans</name>
    <dbReference type="NCBI Taxonomy" id="2583814"/>
    <lineage>
        <taxon>Bacteria</taxon>
        <taxon>Pseudomonadati</taxon>
        <taxon>Bacteroidota</taxon>
        <taxon>Flavobacteriia</taxon>
        <taxon>Flavobacteriales</taxon>
        <taxon>Flavobacteriaceae</taxon>
        <taxon>Allotamlana</taxon>
    </lineage>
</organism>
<accession>A0A5C4SK87</accession>
<evidence type="ECO:0000259" key="2">
    <source>
        <dbReference type="Pfam" id="PF18962"/>
    </source>
</evidence>
<dbReference type="RefSeq" id="WP_139697078.1">
    <property type="nucleotide sequence ID" value="NZ_CP074074.1"/>
</dbReference>
<dbReference type="InterPro" id="IPR008979">
    <property type="entry name" value="Galactose-bd-like_sf"/>
</dbReference>
<evidence type="ECO:0000313" key="3">
    <source>
        <dbReference type="EMBL" id="TNJ44239.1"/>
    </source>
</evidence>
<dbReference type="SUPFAM" id="SSF49785">
    <property type="entry name" value="Galactose-binding domain-like"/>
    <property type="match status" value="1"/>
</dbReference>
<name>A0A5C4SK87_9FLAO</name>
<sequence>MKKTCFLFFVLSTFLNFSQEEILINGGLEIWGDHSPLNWDKYEHISQESGIVHSGTFSAKVEAAGTSDLTQNLLIIPGESYTISFWYYVESGDGTDARIWSYWLNGLSTVMDATTDDALHGPNNSYLPSNASWQQYMTTVTAPSFGVNGLRFEVRTYGSAVVYWDDLSVIDNNTLTIKNTQKHKFSIFPNPTSLGYFNISSNNNTKIDVLIFDMLGNQIINTEIAQNTLNVSSLKAGVYLAQIHQNGATITKKLVTK</sequence>
<comment type="caution">
    <text evidence="3">The sequence shown here is derived from an EMBL/GenBank/DDBJ whole genome shotgun (WGS) entry which is preliminary data.</text>
</comment>
<reference evidence="3 4" key="1">
    <citation type="submission" date="2019-05" db="EMBL/GenBank/DDBJ databases">
        <title>Tamlana fucoidanivorans sp. nov., isolated from the surface of algae collected from Fujian province in China.</title>
        <authorList>
            <person name="Li J."/>
        </authorList>
    </citation>
    <scope>NUCLEOTIDE SEQUENCE [LARGE SCALE GENOMIC DNA]</scope>
    <source>
        <strain evidence="3 4">CW2-9</strain>
    </source>
</reference>
<dbReference type="Gene3D" id="2.60.120.260">
    <property type="entry name" value="Galactose-binding domain-like"/>
    <property type="match status" value="1"/>
</dbReference>
<proteinExistence type="predicted"/>
<evidence type="ECO:0000256" key="1">
    <source>
        <dbReference type="ARBA" id="ARBA00022729"/>
    </source>
</evidence>